<evidence type="ECO:0000256" key="2">
    <source>
        <dbReference type="SAM" id="Phobius"/>
    </source>
</evidence>
<keyword evidence="2" id="KW-0472">Membrane</keyword>
<gene>
    <name evidence="3" type="ORF">J2T09_000137</name>
</gene>
<sequence length="61" mass="6821">MNDNVIKFRKKETPKPPRQTPPWMRKVLIIAGAVAAFLAAFGYFYLTGDHTSIMPGATQLN</sequence>
<feature type="transmembrane region" description="Helical" evidence="2">
    <location>
        <begin position="27"/>
        <end position="46"/>
    </location>
</feature>
<reference evidence="3 4" key="1">
    <citation type="submission" date="2023-07" db="EMBL/GenBank/DDBJ databases">
        <title>Sorghum-associated microbial communities from plants grown in Nebraska, USA.</title>
        <authorList>
            <person name="Schachtman D."/>
        </authorList>
    </citation>
    <scope>NUCLEOTIDE SEQUENCE [LARGE SCALE GENOMIC DNA]</scope>
    <source>
        <strain evidence="3 4">DS1307</strain>
    </source>
</reference>
<dbReference type="Proteomes" id="UP001241472">
    <property type="component" value="Unassembled WGS sequence"/>
</dbReference>
<dbReference type="EMBL" id="JAUSRF010000001">
    <property type="protein sequence ID" value="MDP9835396.1"/>
    <property type="molecule type" value="Genomic_DNA"/>
</dbReference>
<accession>A0ABT9PLR6</accession>
<feature type="region of interest" description="Disordered" evidence="1">
    <location>
        <begin position="1"/>
        <end position="21"/>
    </location>
</feature>
<evidence type="ECO:0000313" key="3">
    <source>
        <dbReference type="EMBL" id="MDP9835396.1"/>
    </source>
</evidence>
<evidence type="ECO:0000256" key="1">
    <source>
        <dbReference type="SAM" id="MobiDB-lite"/>
    </source>
</evidence>
<evidence type="ECO:0000313" key="4">
    <source>
        <dbReference type="Proteomes" id="UP001241472"/>
    </source>
</evidence>
<protein>
    <submittedName>
        <fullName evidence="3">Small-conductance mechanosensitive channel</fullName>
    </submittedName>
</protein>
<keyword evidence="4" id="KW-1185">Reference proteome</keyword>
<keyword evidence="2" id="KW-1133">Transmembrane helix</keyword>
<dbReference type="RefSeq" id="WP_306829992.1">
    <property type="nucleotide sequence ID" value="NZ_JAUSRF010000001.1"/>
</dbReference>
<organism evidence="3 4">
    <name type="scientific">Neorhizobium huautlense</name>
    <dbReference type="NCBI Taxonomy" id="67774"/>
    <lineage>
        <taxon>Bacteria</taxon>
        <taxon>Pseudomonadati</taxon>
        <taxon>Pseudomonadota</taxon>
        <taxon>Alphaproteobacteria</taxon>
        <taxon>Hyphomicrobiales</taxon>
        <taxon>Rhizobiaceae</taxon>
        <taxon>Rhizobium/Agrobacterium group</taxon>
        <taxon>Neorhizobium</taxon>
    </lineage>
</organism>
<name>A0ABT9PLR6_9HYPH</name>
<keyword evidence="2" id="KW-0812">Transmembrane</keyword>
<comment type="caution">
    <text evidence="3">The sequence shown here is derived from an EMBL/GenBank/DDBJ whole genome shotgun (WGS) entry which is preliminary data.</text>
</comment>
<proteinExistence type="predicted"/>